<reference evidence="3 4" key="1">
    <citation type="submission" date="2016-07" db="EMBL/GenBank/DDBJ databases">
        <title>Pervasive Adenine N6-methylation of Active Genes in Fungi.</title>
        <authorList>
            <consortium name="DOE Joint Genome Institute"/>
            <person name="Mondo S.J."/>
            <person name="Dannebaum R.O."/>
            <person name="Kuo R.C."/>
            <person name="Labutti K."/>
            <person name="Haridas S."/>
            <person name="Kuo A."/>
            <person name="Salamov A."/>
            <person name="Ahrendt S.R."/>
            <person name="Lipzen A."/>
            <person name="Sullivan W."/>
            <person name="Andreopoulos W.B."/>
            <person name="Clum A."/>
            <person name="Lindquist E."/>
            <person name="Daum C."/>
            <person name="Ramamoorthy G.K."/>
            <person name="Gryganskyi A."/>
            <person name="Culley D."/>
            <person name="Magnuson J.K."/>
            <person name="James T.Y."/>
            <person name="O'Malley M.A."/>
            <person name="Stajich J.E."/>
            <person name="Spatafora J.W."/>
            <person name="Visel A."/>
            <person name="Grigoriev I.V."/>
        </authorList>
    </citation>
    <scope>NUCLEOTIDE SEQUENCE [LARGE SCALE GENOMIC DNA]</scope>
    <source>
        <strain evidence="3 4">62-1032</strain>
    </source>
</reference>
<sequence length="257" mass="28833">QIELSELNLLFPNVDDKSKLDIGGLTTARDILEIGALQSIRSEDVPAFERYWSLLGTYYNDLAAYLPRSSNQSALFALSLLRFLSQNRIAEFHTLLETLDKAEGAELTSPRLKQLERSLMEGSYSRVWQLCRPTNTTSALPVPEFAFFTTTLVSTVRNEIASCDERAYTTLPLRDAQTLLFFESEEGVREFGKGRNWYITPTAPYTIHFPSSPSHPSQTGVPNALNTGRTVGEDKELDKEKVVKATLGYARELESIV</sequence>
<dbReference type="Proteomes" id="UP000193467">
    <property type="component" value="Unassembled WGS sequence"/>
</dbReference>
<dbReference type="InterPro" id="IPR006746">
    <property type="entry name" value="26S_Psome_Rpn12"/>
</dbReference>
<dbReference type="PANTHER" id="PTHR12387:SF0">
    <property type="entry name" value="26S PROTEASOME NON-ATPASE REGULATORY SUBUNIT 8"/>
    <property type="match status" value="1"/>
</dbReference>
<dbReference type="Gene3D" id="1.25.40.990">
    <property type="match status" value="1"/>
</dbReference>
<evidence type="ECO:0000313" key="4">
    <source>
        <dbReference type="Proteomes" id="UP000193467"/>
    </source>
</evidence>
<name>A0A1Y2D8P9_9BASI</name>
<dbReference type="STRING" id="106004.A0A1Y2D8P9"/>
<dbReference type="GO" id="GO:0043161">
    <property type="term" value="P:proteasome-mediated ubiquitin-dependent protein catabolic process"/>
    <property type="evidence" value="ECO:0007669"/>
    <property type="project" value="TreeGrafter"/>
</dbReference>
<evidence type="ECO:0000313" key="3">
    <source>
        <dbReference type="EMBL" id="ORY55005.1"/>
    </source>
</evidence>
<dbReference type="PANTHER" id="PTHR12387">
    <property type="entry name" value="26S PROTEASOME NON-ATPASE REGULATORY SUBUNIT 8"/>
    <property type="match status" value="1"/>
</dbReference>
<dbReference type="AlphaFoldDB" id="A0A1Y2D8P9"/>
<dbReference type="GO" id="GO:0008541">
    <property type="term" value="C:proteasome regulatory particle, lid subcomplex"/>
    <property type="evidence" value="ECO:0007669"/>
    <property type="project" value="TreeGrafter"/>
</dbReference>
<proteinExistence type="predicted"/>
<dbReference type="GO" id="GO:0005829">
    <property type="term" value="C:cytosol"/>
    <property type="evidence" value="ECO:0007669"/>
    <property type="project" value="TreeGrafter"/>
</dbReference>
<dbReference type="InterPro" id="IPR033464">
    <property type="entry name" value="CSN8_PSD8_EIF3K"/>
</dbReference>
<gene>
    <name evidence="3" type="ORF">BCR35DRAFT_271997</name>
</gene>
<accession>A0A1Y2D8P9</accession>
<keyword evidence="4" id="KW-1185">Reference proteome</keyword>
<keyword evidence="1 3" id="KW-0647">Proteasome</keyword>
<dbReference type="OrthoDB" id="8775810at2759"/>
<dbReference type="InParanoid" id="A0A1Y2D8P9"/>
<feature type="non-terminal residue" evidence="3">
    <location>
        <position position="1"/>
    </location>
</feature>
<comment type="caution">
    <text evidence="3">The sequence shown here is derived from an EMBL/GenBank/DDBJ whole genome shotgun (WGS) entry which is preliminary data.</text>
</comment>
<feature type="domain" description="CSN8/PSMD8/EIF3K" evidence="2">
    <location>
        <begin position="73"/>
        <end position="200"/>
    </location>
</feature>
<evidence type="ECO:0000259" key="2">
    <source>
        <dbReference type="Pfam" id="PF10075"/>
    </source>
</evidence>
<organism evidence="3 4">
    <name type="scientific">Leucosporidium creatinivorum</name>
    <dbReference type="NCBI Taxonomy" id="106004"/>
    <lineage>
        <taxon>Eukaryota</taxon>
        <taxon>Fungi</taxon>
        <taxon>Dikarya</taxon>
        <taxon>Basidiomycota</taxon>
        <taxon>Pucciniomycotina</taxon>
        <taxon>Microbotryomycetes</taxon>
        <taxon>Leucosporidiales</taxon>
        <taxon>Leucosporidium</taxon>
    </lineage>
</organism>
<dbReference type="Pfam" id="PF10075">
    <property type="entry name" value="CSN8_PSD8_EIF3K"/>
    <property type="match status" value="1"/>
</dbReference>
<protein>
    <submittedName>
        <fullName evidence="3">Proteasome 26S subunit</fullName>
    </submittedName>
</protein>
<dbReference type="EMBL" id="MCGR01000093">
    <property type="protein sequence ID" value="ORY55005.1"/>
    <property type="molecule type" value="Genomic_DNA"/>
</dbReference>
<dbReference type="GO" id="GO:0005634">
    <property type="term" value="C:nucleus"/>
    <property type="evidence" value="ECO:0007669"/>
    <property type="project" value="TreeGrafter"/>
</dbReference>
<evidence type="ECO:0000256" key="1">
    <source>
        <dbReference type="ARBA" id="ARBA00022942"/>
    </source>
</evidence>
<dbReference type="FunCoup" id="A0A1Y2D8P9">
    <property type="interactions" value="562"/>
</dbReference>